<keyword evidence="2" id="KW-0472">Membrane</keyword>
<evidence type="ECO:0000313" key="3">
    <source>
        <dbReference type="EMBL" id="KAA1397273.1"/>
    </source>
</evidence>
<dbReference type="Proteomes" id="UP000380867">
    <property type="component" value="Unassembled WGS sequence"/>
</dbReference>
<evidence type="ECO:0000313" key="4">
    <source>
        <dbReference type="Proteomes" id="UP000380867"/>
    </source>
</evidence>
<sequence length="105" mass="11315">MSNELIYLLIPAAAVVVFVLGAILVMKLQKKSQHVGAMQTGGGGAAPTGFQQAAGESREAFVRRNSQRPGVVANGVTLVDLYDRIAELEKRLADTEQQLEALHQR</sequence>
<dbReference type="OrthoDB" id="4231951at2"/>
<proteinExistence type="predicted"/>
<gene>
    <name evidence="3" type="ORF">ESP70_007720</name>
</gene>
<comment type="caution">
    <text evidence="3">The sequence shown here is derived from an EMBL/GenBank/DDBJ whole genome shotgun (WGS) entry which is preliminary data.</text>
</comment>
<name>A0A5M4FEI6_9ACTN</name>
<feature type="transmembrane region" description="Helical" evidence="2">
    <location>
        <begin position="6"/>
        <end position="26"/>
    </location>
</feature>
<keyword evidence="2" id="KW-0812">Transmembrane</keyword>
<organism evidence="3 4">
    <name type="scientific">Aeromicrobium ginsengisoli</name>
    <dbReference type="NCBI Taxonomy" id="363867"/>
    <lineage>
        <taxon>Bacteria</taxon>
        <taxon>Bacillati</taxon>
        <taxon>Actinomycetota</taxon>
        <taxon>Actinomycetes</taxon>
        <taxon>Propionibacteriales</taxon>
        <taxon>Nocardioidaceae</taxon>
        <taxon>Aeromicrobium</taxon>
    </lineage>
</organism>
<accession>A0A5M4FEI6</accession>
<evidence type="ECO:0000256" key="2">
    <source>
        <dbReference type="SAM" id="Phobius"/>
    </source>
</evidence>
<dbReference type="RefSeq" id="WP_149688756.1">
    <property type="nucleotide sequence ID" value="NZ_SDPQ02000002.1"/>
</dbReference>
<keyword evidence="2" id="KW-1133">Transmembrane helix</keyword>
<evidence type="ECO:0000256" key="1">
    <source>
        <dbReference type="SAM" id="Coils"/>
    </source>
</evidence>
<reference evidence="3" key="1">
    <citation type="submission" date="2019-09" db="EMBL/GenBank/DDBJ databases">
        <authorList>
            <person name="Li J."/>
        </authorList>
    </citation>
    <scope>NUCLEOTIDE SEQUENCE [LARGE SCALE GENOMIC DNA]</scope>
    <source>
        <strain evidence="3">JCM 14732</strain>
    </source>
</reference>
<keyword evidence="1" id="KW-0175">Coiled coil</keyword>
<dbReference type="EMBL" id="SDPQ02000002">
    <property type="protein sequence ID" value="KAA1397273.1"/>
    <property type="molecule type" value="Genomic_DNA"/>
</dbReference>
<feature type="coiled-coil region" evidence="1">
    <location>
        <begin position="78"/>
        <end position="105"/>
    </location>
</feature>
<keyword evidence="4" id="KW-1185">Reference proteome</keyword>
<dbReference type="AlphaFoldDB" id="A0A5M4FEI6"/>
<protein>
    <submittedName>
        <fullName evidence="3">Uncharacterized protein</fullName>
    </submittedName>
</protein>